<reference evidence="1" key="1">
    <citation type="submission" date="2019-08" db="EMBL/GenBank/DDBJ databases">
        <authorList>
            <person name="Kucharzyk K."/>
            <person name="Murdoch R.W."/>
            <person name="Higgins S."/>
            <person name="Loffler F."/>
        </authorList>
    </citation>
    <scope>NUCLEOTIDE SEQUENCE</scope>
</reference>
<sequence length="41" mass="4309">MLGLSQGCSAHKKPFGSIHSQLTSAHAGYQCAGLAEYSNEK</sequence>
<name>A0A645H1D8_9ZZZZ</name>
<gene>
    <name evidence="1" type="ORF">SDC9_179618</name>
</gene>
<accession>A0A645H1D8</accession>
<comment type="caution">
    <text evidence="1">The sequence shown here is derived from an EMBL/GenBank/DDBJ whole genome shotgun (WGS) entry which is preliminary data.</text>
</comment>
<organism evidence="1">
    <name type="scientific">bioreactor metagenome</name>
    <dbReference type="NCBI Taxonomy" id="1076179"/>
    <lineage>
        <taxon>unclassified sequences</taxon>
        <taxon>metagenomes</taxon>
        <taxon>ecological metagenomes</taxon>
    </lineage>
</organism>
<protein>
    <submittedName>
        <fullName evidence="1">Uncharacterized protein</fullName>
    </submittedName>
</protein>
<evidence type="ECO:0000313" key="1">
    <source>
        <dbReference type="EMBL" id="MPN32142.1"/>
    </source>
</evidence>
<proteinExistence type="predicted"/>
<dbReference type="EMBL" id="VSSQ01083986">
    <property type="protein sequence ID" value="MPN32142.1"/>
    <property type="molecule type" value="Genomic_DNA"/>
</dbReference>
<dbReference type="AlphaFoldDB" id="A0A645H1D8"/>